<proteinExistence type="predicted"/>
<comment type="caution">
    <text evidence="2">The sequence shown here is derived from an EMBL/GenBank/DDBJ whole genome shotgun (WGS) entry which is preliminary data.</text>
</comment>
<dbReference type="EMBL" id="SJPW01000005">
    <property type="protein sequence ID" value="TWU50564.1"/>
    <property type="molecule type" value="Genomic_DNA"/>
</dbReference>
<feature type="domain" description="Hemerythrin-like" evidence="1">
    <location>
        <begin position="10"/>
        <end position="111"/>
    </location>
</feature>
<evidence type="ECO:0000259" key="1">
    <source>
        <dbReference type="Pfam" id="PF01814"/>
    </source>
</evidence>
<evidence type="ECO:0000313" key="3">
    <source>
        <dbReference type="Proteomes" id="UP000318288"/>
    </source>
</evidence>
<protein>
    <recommendedName>
        <fullName evidence="1">Hemerythrin-like domain-containing protein</fullName>
    </recommendedName>
</protein>
<organism evidence="2 3">
    <name type="scientific">Rubripirellula tenax</name>
    <dbReference type="NCBI Taxonomy" id="2528015"/>
    <lineage>
        <taxon>Bacteria</taxon>
        <taxon>Pseudomonadati</taxon>
        <taxon>Planctomycetota</taxon>
        <taxon>Planctomycetia</taxon>
        <taxon>Pirellulales</taxon>
        <taxon>Pirellulaceae</taxon>
        <taxon>Rubripirellula</taxon>
    </lineage>
</organism>
<name>A0A5C6EQB3_9BACT</name>
<evidence type="ECO:0000313" key="2">
    <source>
        <dbReference type="EMBL" id="TWU50564.1"/>
    </source>
</evidence>
<dbReference type="InterPro" id="IPR012312">
    <property type="entry name" value="Hemerythrin-like"/>
</dbReference>
<dbReference type="Pfam" id="PF01814">
    <property type="entry name" value="Hemerythrin"/>
    <property type="match status" value="1"/>
</dbReference>
<accession>A0A5C6EQB3</accession>
<sequence length="162" mass="18346">MTHAWKQLQRAFVEDHRTLTQGYLRLLRLLDEGEFAKAAVEARRLDELAGPHIAFEEAFLYPKVGESRGEDYTGKLYAEHAQILDALIELRGLDADSDLSNEAAQSLKQRLQHGLDHAATCGTLLSHLKALPPDQQDQALHQLLDFRMRGTAWSQLDGYKMH</sequence>
<reference evidence="2 3" key="1">
    <citation type="submission" date="2019-02" db="EMBL/GenBank/DDBJ databases">
        <title>Deep-cultivation of Planctomycetes and their phenomic and genomic characterization uncovers novel biology.</title>
        <authorList>
            <person name="Wiegand S."/>
            <person name="Jogler M."/>
            <person name="Boedeker C."/>
            <person name="Pinto D."/>
            <person name="Vollmers J."/>
            <person name="Rivas-Marin E."/>
            <person name="Kohn T."/>
            <person name="Peeters S.H."/>
            <person name="Heuer A."/>
            <person name="Rast P."/>
            <person name="Oberbeckmann S."/>
            <person name="Bunk B."/>
            <person name="Jeske O."/>
            <person name="Meyerdierks A."/>
            <person name="Storesund J.E."/>
            <person name="Kallscheuer N."/>
            <person name="Luecker S."/>
            <person name="Lage O.M."/>
            <person name="Pohl T."/>
            <person name="Merkel B.J."/>
            <person name="Hornburger P."/>
            <person name="Mueller R.-W."/>
            <person name="Bruemmer F."/>
            <person name="Labrenz M."/>
            <person name="Spormann A.M."/>
            <person name="Op Den Camp H."/>
            <person name="Overmann J."/>
            <person name="Amann R."/>
            <person name="Jetten M.S.M."/>
            <person name="Mascher T."/>
            <person name="Medema M.H."/>
            <person name="Devos D.P."/>
            <person name="Kaster A.-K."/>
            <person name="Ovreas L."/>
            <person name="Rohde M."/>
            <person name="Galperin M.Y."/>
            <person name="Jogler C."/>
        </authorList>
    </citation>
    <scope>NUCLEOTIDE SEQUENCE [LARGE SCALE GENOMIC DNA]</scope>
    <source>
        <strain evidence="2 3">Poly51</strain>
    </source>
</reference>
<dbReference type="Proteomes" id="UP000318288">
    <property type="component" value="Unassembled WGS sequence"/>
</dbReference>
<gene>
    <name evidence="2" type="ORF">Poly51_38560</name>
</gene>
<dbReference type="OrthoDB" id="9793637at2"/>
<dbReference type="RefSeq" id="WP_146459288.1">
    <property type="nucleotide sequence ID" value="NZ_SJPW01000005.1"/>
</dbReference>
<dbReference type="AlphaFoldDB" id="A0A5C6EQB3"/>
<keyword evidence="3" id="KW-1185">Reference proteome</keyword>